<dbReference type="Proteomes" id="UP000317036">
    <property type="component" value="Unassembled WGS sequence"/>
</dbReference>
<gene>
    <name evidence="1" type="ORF">FPZ49_14460</name>
</gene>
<name>A0A559KB71_9BACL</name>
<dbReference type="RefSeq" id="WP_144847794.1">
    <property type="nucleotide sequence ID" value="NZ_VNJI01000015.1"/>
</dbReference>
<protein>
    <recommendedName>
        <fullName evidence="3">Lipoprotein</fullName>
    </recommendedName>
</protein>
<organism evidence="1 2">
    <name type="scientific">Paenibacillus cremeus</name>
    <dbReference type="NCBI Taxonomy" id="2163881"/>
    <lineage>
        <taxon>Bacteria</taxon>
        <taxon>Bacillati</taxon>
        <taxon>Bacillota</taxon>
        <taxon>Bacilli</taxon>
        <taxon>Bacillales</taxon>
        <taxon>Paenibacillaceae</taxon>
        <taxon>Paenibacillus</taxon>
    </lineage>
</organism>
<proteinExistence type="predicted"/>
<dbReference type="PROSITE" id="PS51257">
    <property type="entry name" value="PROKAR_LIPOPROTEIN"/>
    <property type="match status" value="1"/>
</dbReference>
<accession>A0A559KB71</accession>
<evidence type="ECO:0008006" key="3">
    <source>
        <dbReference type="Google" id="ProtNLM"/>
    </source>
</evidence>
<reference evidence="1 2" key="1">
    <citation type="submission" date="2019-07" db="EMBL/GenBank/DDBJ databases">
        <authorList>
            <person name="Kim J."/>
        </authorList>
    </citation>
    <scope>NUCLEOTIDE SEQUENCE [LARGE SCALE GENOMIC DNA]</scope>
    <source>
        <strain evidence="1 2">JC52</strain>
    </source>
</reference>
<dbReference type="OrthoDB" id="2583685at2"/>
<keyword evidence="2" id="KW-1185">Reference proteome</keyword>
<sequence length="196" mass="22343">MRKIGIALVAMTVLLGGCTQKQDERNTTQMKTMQKTVGKDRLLQTFGQITPPPMGKDIMNQSDAQVIAWIKQVDDWTHQVLSSPVTGEMDAYAMREMRTHLMQVYTTDMAERLIAYFYREDPTTGTYQANSTKAMLGLRSEWGQYELSKSHPGKDQYKITLSGKTKQDYSEPTMHHESSYQIQGDKLIITDFKTTS</sequence>
<dbReference type="EMBL" id="VNJI01000015">
    <property type="protein sequence ID" value="TVY09377.1"/>
    <property type="molecule type" value="Genomic_DNA"/>
</dbReference>
<evidence type="ECO:0000313" key="2">
    <source>
        <dbReference type="Proteomes" id="UP000317036"/>
    </source>
</evidence>
<comment type="caution">
    <text evidence="1">The sequence shown here is derived from an EMBL/GenBank/DDBJ whole genome shotgun (WGS) entry which is preliminary data.</text>
</comment>
<dbReference type="AlphaFoldDB" id="A0A559KB71"/>
<evidence type="ECO:0000313" key="1">
    <source>
        <dbReference type="EMBL" id="TVY09377.1"/>
    </source>
</evidence>